<keyword evidence="3" id="KW-0443">Lipid metabolism</keyword>
<comment type="caution">
    <text evidence="4">The sequence shown here is derived from an EMBL/GenBank/DDBJ whole genome shotgun (WGS) entry which is preliminary data.</text>
</comment>
<dbReference type="GO" id="GO:0008770">
    <property type="term" value="F:[acyl-carrier-protein] phosphodiesterase activity"/>
    <property type="evidence" value="ECO:0007669"/>
    <property type="project" value="InterPro"/>
</dbReference>
<dbReference type="InterPro" id="IPR007431">
    <property type="entry name" value="ACP_PD"/>
</dbReference>
<evidence type="ECO:0000313" key="5">
    <source>
        <dbReference type="Proteomes" id="UP000290657"/>
    </source>
</evidence>
<dbReference type="GO" id="GO:0006633">
    <property type="term" value="P:fatty acid biosynthetic process"/>
    <property type="evidence" value="ECO:0007669"/>
    <property type="project" value="InterPro"/>
</dbReference>
<evidence type="ECO:0000256" key="2">
    <source>
        <dbReference type="ARBA" id="ARBA00022801"/>
    </source>
</evidence>
<evidence type="ECO:0000256" key="1">
    <source>
        <dbReference type="ARBA" id="ARBA00022516"/>
    </source>
</evidence>
<gene>
    <name evidence="4" type="ORF">CRV04_12040</name>
</gene>
<dbReference type="Proteomes" id="UP000290657">
    <property type="component" value="Unassembled WGS sequence"/>
</dbReference>
<keyword evidence="5" id="KW-1185">Reference proteome</keyword>
<sequence length="204" mass="24446">MNWLAHIFLSEQDIDFQIANYLADPLKARAWENANNAIRKGMQTHICIDSYTDKHPLFLQSKQRLKSSGLLRGIVIDLTYDYLLTKNWERFCNIPLKEFLNTYHNEAKRVLPTLPLKVQIPLQRMVEFEILHQYQTLNQLHEAFQRVDKKVSQRVLNRDNATHYYDAVKENIEKIEEDFLAFFPQLCWHIKPLLNENRLNHWRI</sequence>
<protein>
    <recommendedName>
        <fullName evidence="6">DUF479 domain-containing protein</fullName>
    </recommendedName>
</protein>
<evidence type="ECO:0000256" key="3">
    <source>
        <dbReference type="ARBA" id="ARBA00023098"/>
    </source>
</evidence>
<keyword evidence="1" id="KW-0444">Lipid biosynthesis</keyword>
<dbReference type="AlphaFoldDB" id="A0A4Q0XNK0"/>
<dbReference type="RefSeq" id="WP_128997110.1">
    <property type="nucleotide sequence ID" value="NZ_PDKN01000011.1"/>
</dbReference>
<dbReference type="OrthoDB" id="8442777at2"/>
<name>A0A4Q0XNK0_9BACT</name>
<evidence type="ECO:0000313" key="4">
    <source>
        <dbReference type="EMBL" id="RXJ54106.1"/>
    </source>
</evidence>
<reference evidence="4 5" key="1">
    <citation type="submission" date="2017-10" db="EMBL/GenBank/DDBJ databases">
        <title>Genomics of the genus Arcobacter.</title>
        <authorList>
            <person name="Perez-Cataluna A."/>
            <person name="Figueras M.J."/>
        </authorList>
    </citation>
    <scope>NUCLEOTIDE SEQUENCE [LARGE SCALE GENOMIC DNA]</scope>
    <source>
        <strain evidence="4 5">CECT 8987</strain>
    </source>
</reference>
<evidence type="ECO:0008006" key="6">
    <source>
        <dbReference type="Google" id="ProtNLM"/>
    </source>
</evidence>
<dbReference type="EMBL" id="PDKN01000011">
    <property type="protein sequence ID" value="RXJ54106.1"/>
    <property type="molecule type" value="Genomic_DNA"/>
</dbReference>
<accession>A0A4Q0XNK0</accession>
<dbReference type="PANTHER" id="PTHR38764">
    <property type="entry name" value="ACYL CARRIER PROTEIN PHOSPHODIESTERASE"/>
    <property type="match status" value="1"/>
</dbReference>
<organism evidence="4 5">
    <name type="scientific">Candidatus Marinarcus aquaticus</name>
    <dbReference type="NCBI Taxonomy" id="2044504"/>
    <lineage>
        <taxon>Bacteria</taxon>
        <taxon>Pseudomonadati</taxon>
        <taxon>Campylobacterota</taxon>
        <taxon>Epsilonproteobacteria</taxon>
        <taxon>Campylobacterales</taxon>
        <taxon>Arcobacteraceae</taxon>
        <taxon>Candidatus Marinarcus</taxon>
    </lineage>
</organism>
<dbReference type="PANTHER" id="PTHR38764:SF1">
    <property type="entry name" value="ACYL CARRIER PROTEIN PHOSPHODIESTERASE"/>
    <property type="match status" value="1"/>
</dbReference>
<dbReference type="Pfam" id="PF04336">
    <property type="entry name" value="ACP_PD"/>
    <property type="match status" value="1"/>
</dbReference>
<proteinExistence type="predicted"/>
<keyword evidence="2" id="KW-0378">Hydrolase</keyword>